<dbReference type="EMBL" id="KL198029">
    <property type="protein sequence ID" value="KDQ16156.1"/>
    <property type="molecule type" value="Genomic_DNA"/>
</dbReference>
<keyword evidence="2" id="KW-1185">Reference proteome</keyword>
<name>A0A067MX70_BOTB1</name>
<dbReference type="InParanoid" id="A0A067MX70"/>
<protein>
    <submittedName>
        <fullName evidence="1">Uncharacterized protein</fullName>
    </submittedName>
</protein>
<organism evidence="1 2">
    <name type="scientific">Botryobasidium botryosum (strain FD-172 SS1)</name>
    <dbReference type="NCBI Taxonomy" id="930990"/>
    <lineage>
        <taxon>Eukaryota</taxon>
        <taxon>Fungi</taxon>
        <taxon>Dikarya</taxon>
        <taxon>Basidiomycota</taxon>
        <taxon>Agaricomycotina</taxon>
        <taxon>Agaricomycetes</taxon>
        <taxon>Cantharellales</taxon>
        <taxon>Botryobasidiaceae</taxon>
        <taxon>Botryobasidium</taxon>
    </lineage>
</organism>
<reference evidence="2" key="1">
    <citation type="journal article" date="2014" name="Proc. Natl. Acad. Sci. U.S.A.">
        <title>Extensive sampling of basidiomycete genomes demonstrates inadequacy of the white-rot/brown-rot paradigm for wood decay fungi.</title>
        <authorList>
            <person name="Riley R."/>
            <person name="Salamov A.A."/>
            <person name="Brown D.W."/>
            <person name="Nagy L.G."/>
            <person name="Floudas D."/>
            <person name="Held B.W."/>
            <person name="Levasseur A."/>
            <person name="Lombard V."/>
            <person name="Morin E."/>
            <person name="Otillar R."/>
            <person name="Lindquist E.A."/>
            <person name="Sun H."/>
            <person name="LaButti K.M."/>
            <person name="Schmutz J."/>
            <person name="Jabbour D."/>
            <person name="Luo H."/>
            <person name="Baker S.E."/>
            <person name="Pisabarro A.G."/>
            <person name="Walton J.D."/>
            <person name="Blanchette R.A."/>
            <person name="Henrissat B."/>
            <person name="Martin F."/>
            <person name="Cullen D."/>
            <person name="Hibbett D.S."/>
            <person name="Grigoriev I.V."/>
        </authorList>
    </citation>
    <scope>NUCLEOTIDE SEQUENCE [LARGE SCALE GENOMIC DNA]</scope>
    <source>
        <strain evidence="2">FD-172 SS1</strain>
    </source>
</reference>
<accession>A0A067MX70</accession>
<evidence type="ECO:0000313" key="2">
    <source>
        <dbReference type="Proteomes" id="UP000027195"/>
    </source>
</evidence>
<dbReference type="STRING" id="930990.A0A067MX70"/>
<evidence type="ECO:0000313" key="1">
    <source>
        <dbReference type="EMBL" id="KDQ16156.1"/>
    </source>
</evidence>
<proteinExistence type="predicted"/>
<dbReference type="AlphaFoldDB" id="A0A067MX70"/>
<sequence length="283" mass="31789">MKVSARKIRTWEMSGTLVGGIKEAFGSWPQLTEGPYYAWFLKNEWVLDRSVDPPSDPHDEVTRRGWVYAAGNPSLSTTQDIMAIVKHWPENKALLLLFCGGLLSHIRPHQNESLWVKLGFCACHDEGGQALLAMIYTVLTTKCPFEEFCAAYDGGSLIALLDAYGFKATRERITYLEDALAGPPGTNKSVWDLKQAISVEEGDVTPSVSVDYGFAKCRNTLEALVLREMYREFFLLPDANPLQLHEAAMRGQLFEYLGGLISIKRKDRKMLQRVMKTPHSVAK</sequence>
<dbReference type="HOGENOM" id="CLU_041565_1_0_1"/>
<gene>
    <name evidence="1" type="ORF">BOTBODRAFT_269574</name>
</gene>
<dbReference type="OrthoDB" id="4851849at2759"/>
<dbReference type="Proteomes" id="UP000027195">
    <property type="component" value="Unassembled WGS sequence"/>
</dbReference>